<comment type="caution">
    <text evidence="1">The sequence shown here is derived from an EMBL/GenBank/DDBJ whole genome shotgun (WGS) entry which is preliminary data.</text>
</comment>
<keyword evidence="2" id="KW-1185">Reference proteome</keyword>
<organism evidence="1 2">
    <name type="scientific">Rhodocollybia butyracea</name>
    <dbReference type="NCBI Taxonomy" id="206335"/>
    <lineage>
        <taxon>Eukaryota</taxon>
        <taxon>Fungi</taxon>
        <taxon>Dikarya</taxon>
        <taxon>Basidiomycota</taxon>
        <taxon>Agaricomycotina</taxon>
        <taxon>Agaricomycetes</taxon>
        <taxon>Agaricomycetidae</taxon>
        <taxon>Agaricales</taxon>
        <taxon>Marasmiineae</taxon>
        <taxon>Omphalotaceae</taxon>
        <taxon>Rhodocollybia</taxon>
    </lineage>
</organism>
<name>A0A9P5PF88_9AGAR</name>
<dbReference type="Gene3D" id="2.60.120.10">
    <property type="entry name" value="Jelly Rolls"/>
    <property type="match status" value="1"/>
</dbReference>
<protein>
    <submittedName>
        <fullName evidence="1">Uncharacterized protein</fullName>
    </submittedName>
</protein>
<gene>
    <name evidence="1" type="ORF">BDP27DRAFT_1451797</name>
</gene>
<sequence>MTSIVRAYYLPAESTSTIDASHPVSVRQLNDLGWNMSPAGGGPNEIEQAGRKFAQELRFPITQEGCSVPFHFELERNAATLAPEMADILRKAAEAKNSEVCYAKSVVVAVTSGNLQIDVEDVPAAGWVRVHLAAGTLFCIPTGAKYRIPINEQIEGTTGNAFFEETISNHGLLVEKEIDSHRARQAYLKEVLGQT</sequence>
<dbReference type="InterPro" id="IPR014710">
    <property type="entry name" value="RmlC-like_jellyroll"/>
</dbReference>
<evidence type="ECO:0000313" key="2">
    <source>
        <dbReference type="Proteomes" id="UP000772434"/>
    </source>
</evidence>
<dbReference type="AlphaFoldDB" id="A0A9P5PF88"/>
<evidence type="ECO:0000313" key="1">
    <source>
        <dbReference type="EMBL" id="KAF9062323.1"/>
    </source>
</evidence>
<proteinExistence type="predicted"/>
<dbReference type="EMBL" id="JADNRY010000175">
    <property type="protein sequence ID" value="KAF9062323.1"/>
    <property type="molecule type" value="Genomic_DNA"/>
</dbReference>
<accession>A0A9P5PF88</accession>
<reference evidence="1" key="1">
    <citation type="submission" date="2020-11" db="EMBL/GenBank/DDBJ databases">
        <authorList>
            <consortium name="DOE Joint Genome Institute"/>
            <person name="Ahrendt S."/>
            <person name="Riley R."/>
            <person name="Andreopoulos W."/>
            <person name="Labutti K."/>
            <person name="Pangilinan J."/>
            <person name="Ruiz-Duenas F.J."/>
            <person name="Barrasa J.M."/>
            <person name="Sanchez-Garcia M."/>
            <person name="Camarero S."/>
            <person name="Miyauchi S."/>
            <person name="Serrano A."/>
            <person name="Linde D."/>
            <person name="Babiker R."/>
            <person name="Drula E."/>
            <person name="Ayuso-Fernandez I."/>
            <person name="Pacheco R."/>
            <person name="Padilla G."/>
            <person name="Ferreira P."/>
            <person name="Barriuso J."/>
            <person name="Kellner H."/>
            <person name="Castanera R."/>
            <person name="Alfaro M."/>
            <person name="Ramirez L."/>
            <person name="Pisabarro A.G."/>
            <person name="Kuo A."/>
            <person name="Tritt A."/>
            <person name="Lipzen A."/>
            <person name="He G."/>
            <person name="Yan M."/>
            <person name="Ng V."/>
            <person name="Cullen D."/>
            <person name="Martin F."/>
            <person name="Rosso M.-N."/>
            <person name="Henrissat B."/>
            <person name="Hibbett D."/>
            <person name="Martinez A.T."/>
            <person name="Grigoriev I.V."/>
        </authorList>
    </citation>
    <scope>NUCLEOTIDE SEQUENCE</scope>
    <source>
        <strain evidence="1">AH 40177</strain>
    </source>
</reference>
<dbReference type="Proteomes" id="UP000772434">
    <property type="component" value="Unassembled WGS sequence"/>
</dbReference>